<evidence type="ECO:0000256" key="3">
    <source>
        <dbReference type="ARBA" id="ARBA00023002"/>
    </source>
</evidence>
<dbReference type="Proteomes" id="UP000076405">
    <property type="component" value="Chromosome"/>
</dbReference>
<dbReference type="SUPFAM" id="SSF53720">
    <property type="entry name" value="ALDH-like"/>
    <property type="match status" value="1"/>
</dbReference>
<dbReference type="RefSeq" id="WP_056986237.1">
    <property type="nucleotide sequence ID" value="NZ_BAAAXI010000160.1"/>
</dbReference>
<dbReference type="InterPro" id="IPR015590">
    <property type="entry name" value="Aldehyde_DH_dom"/>
</dbReference>
<dbReference type="EMBL" id="CP012275">
    <property type="protein sequence ID" value="AMV62887.1"/>
    <property type="molecule type" value="Genomic_DNA"/>
</dbReference>
<evidence type="ECO:0000256" key="2">
    <source>
        <dbReference type="ARBA" id="ARBA00022857"/>
    </source>
</evidence>
<dbReference type="KEGG" id="pdm:ADU72_1296"/>
<comment type="similarity">
    <text evidence="1 5">Belongs to the aldehyde dehydrogenase family.</text>
</comment>
<dbReference type="GeneID" id="57276571"/>
<evidence type="ECO:0000256" key="5">
    <source>
        <dbReference type="RuleBase" id="RU003345"/>
    </source>
</evidence>
<name>A0AAC9FJ08_9LACO</name>
<dbReference type="InterPro" id="IPR016161">
    <property type="entry name" value="Ald_DH/histidinol_DH"/>
</dbReference>
<accession>A0AAC9FJ08</accession>
<dbReference type="FunFam" id="3.40.605.10:FF:000012">
    <property type="entry name" value="NAD-dependent succinate-semialdehyde dehydrogenase"/>
    <property type="match status" value="1"/>
</dbReference>
<dbReference type="InterPro" id="IPR016160">
    <property type="entry name" value="Ald_DH_CS_CYS"/>
</dbReference>
<dbReference type="EMBL" id="CP012288">
    <property type="protein sequence ID" value="AMV67229.1"/>
    <property type="molecule type" value="Genomic_DNA"/>
</dbReference>
<dbReference type="InterPro" id="IPR029510">
    <property type="entry name" value="Ald_DH_CS_GLU"/>
</dbReference>
<reference evidence="9 10" key="1">
    <citation type="journal article" date="2016" name="PLoS ONE">
        <title>The Identification of Novel Diagnostic Marker Genes for the Detection of Beer Spoiling Pediococcus damnosus Strains Using the BlAst Diagnostic Gene findEr.</title>
        <authorList>
            <person name="Behr J."/>
            <person name="Geissler A.J."/>
            <person name="Schmid J."/>
            <person name="Zehe A."/>
            <person name="Vogel R.F."/>
        </authorList>
    </citation>
    <scope>NUCLEOTIDE SEQUENCE [LARGE SCALE GENOMIC DNA]</scope>
    <source>
        <strain evidence="7 10">TMW 2.1533</strain>
        <strain evidence="8 9">TMW 2.1535</strain>
    </source>
</reference>
<evidence type="ECO:0000313" key="8">
    <source>
        <dbReference type="EMBL" id="AMV67229.1"/>
    </source>
</evidence>
<dbReference type="PANTHER" id="PTHR43217:SF2">
    <property type="entry name" value="SUCCINATE-SEMIALDEHYDE DEHYDROGENASE [NADP(+)]"/>
    <property type="match status" value="1"/>
</dbReference>
<dbReference type="Proteomes" id="UP000076244">
    <property type="component" value="Chromosome"/>
</dbReference>
<dbReference type="FunFam" id="3.40.309.10:FF:000009">
    <property type="entry name" value="Aldehyde dehydrogenase A"/>
    <property type="match status" value="1"/>
</dbReference>
<dbReference type="GO" id="GO:0004777">
    <property type="term" value="F:succinate-semialdehyde dehydrogenase (NAD+) activity"/>
    <property type="evidence" value="ECO:0007669"/>
    <property type="project" value="UniProtKB-EC"/>
</dbReference>
<dbReference type="InterPro" id="IPR047110">
    <property type="entry name" value="GABD/Sad-like"/>
</dbReference>
<dbReference type="Gene3D" id="3.40.309.10">
    <property type="entry name" value="Aldehyde Dehydrogenase, Chain A, domain 2"/>
    <property type="match status" value="1"/>
</dbReference>
<dbReference type="EC" id="1.2.1.24" evidence="7"/>
<proteinExistence type="inferred from homology"/>
<evidence type="ECO:0000256" key="1">
    <source>
        <dbReference type="ARBA" id="ARBA00009986"/>
    </source>
</evidence>
<protein>
    <submittedName>
        <fullName evidence="7">Succinate-semialdehyde dehydrogenase [NAD]</fullName>
        <ecNumber evidence="7">1.2.1.16</ecNumber>
        <ecNumber evidence="7">1.2.1.24</ecNumber>
    </submittedName>
</protein>
<dbReference type="InterPro" id="IPR044148">
    <property type="entry name" value="ALDH_GabD1-like"/>
</dbReference>
<feature type="active site" evidence="4">
    <location>
        <position position="228"/>
    </location>
</feature>
<dbReference type="PROSITE" id="PS00687">
    <property type="entry name" value="ALDEHYDE_DEHYDR_GLU"/>
    <property type="match status" value="1"/>
</dbReference>
<evidence type="ECO:0000313" key="10">
    <source>
        <dbReference type="Proteomes" id="UP000076405"/>
    </source>
</evidence>
<organism evidence="7 10">
    <name type="scientific">Pediococcus damnosus</name>
    <dbReference type="NCBI Taxonomy" id="51663"/>
    <lineage>
        <taxon>Bacteria</taxon>
        <taxon>Bacillati</taxon>
        <taxon>Bacillota</taxon>
        <taxon>Bacilli</taxon>
        <taxon>Lactobacillales</taxon>
        <taxon>Lactobacillaceae</taxon>
        <taxon>Pediococcus</taxon>
    </lineage>
</organism>
<dbReference type="PROSITE" id="PS00070">
    <property type="entry name" value="ALDEHYDE_DEHYDR_CYS"/>
    <property type="match status" value="1"/>
</dbReference>
<gene>
    <name evidence="7" type="ORF">ADU70_1403</name>
    <name evidence="8" type="ORF">ADU72_1296</name>
</gene>
<dbReference type="PANTHER" id="PTHR43217">
    <property type="entry name" value="SUCCINATE SEMIALDEHYDE DEHYDROGENASE [NAD(P)+] SAD"/>
    <property type="match status" value="1"/>
</dbReference>
<evidence type="ECO:0000256" key="4">
    <source>
        <dbReference type="PROSITE-ProRule" id="PRU10007"/>
    </source>
</evidence>
<dbReference type="AlphaFoldDB" id="A0AAC9FJ08"/>
<dbReference type="CDD" id="cd07100">
    <property type="entry name" value="ALDH_SSADH1_GabD1"/>
    <property type="match status" value="1"/>
</dbReference>
<sequence>MAYKSVNPYTNETLNEYENATSNEIEAALQTATDLAQSWETVSISERATVLHAVASQLRDEKQAMAETMTREMGKLIGESEDEVDSCASIADYFADHAEEFMQPTEIETKDAKATVLKQAFGPILACEPWNFPLYQVMRIFAPNFMVGNPVILKHASIVPGSARKISQIVDDAGAPEGSLINLFLDYDQIADMIADPRIAGVALTGSERGGKSVAKAAGENLKKSTLELGGNDAFVVLEDVDRELLYKVAPAARLANSGQTCTASKRFIVPDALYDDFMDALIVSFSEMKMGDPLDRTTTLAPMSSEHGKEKLQKQVDEAIANGAEVVYGNESVQAEGQFFMPTILTDITPENPIFDQELFGPVAQVFRVHSEKEAIQLANNSQYGLGSVVMSSDLKHAEEVASQIKAGMTFVNHGWTSLPELPFGGIRNSGYGRELSKQGLMTFVNEHLIYTAENKE</sequence>
<keyword evidence="3 5" id="KW-0560">Oxidoreductase</keyword>
<dbReference type="EC" id="1.2.1.16" evidence="7"/>
<evidence type="ECO:0000313" key="7">
    <source>
        <dbReference type="EMBL" id="AMV62887.1"/>
    </source>
</evidence>
<evidence type="ECO:0000313" key="9">
    <source>
        <dbReference type="Proteomes" id="UP000076244"/>
    </source>
</evidence>
<dbReference type="Pfam" id="PF00171">
    <property type="entry name" value="Aldedh"/>
    <property type="match status" value="1"/>
</dbReference>
<keyword evidence="2" id="KW-0521">NADP</keyword>
<keyword evidence="9" id="KW-1185">Reference proteome</keyword>
<dbReference type="Gene3D" id="3.40.605.10">
    <property type="entry name" value="Aldehyde Dehydrogenase, Chain A, domain 1"/>
    <property type="match status" value="1"/>
</dbReference>
<dbReference type="GO" id="GO:0004030">
    <property type="term" value="F:aldehyde dehydrogenase [NAD(P)+] activity"/>
    <property type="evidence" value="ECO:0007669"/>
    <property type="project" value="InterPro"/>
</dbReference>
<feature type="domain" description="Aldehyde dehydrogenase" evidence="6">
    <location>
        <begin position="3"/>
        <end position="447"/>
    </location>
</feature>
<dbReference type="InterPro" id="IPR016163">
    <property type="entry name" value="Ald_DH_C"/>
</dbReference>
<dbReference type="InterPro" id="IPR016162">
    <property type="entry name" value="Ald_DH_N"/>
</dbReference>
<evidence type="ECO:0000259" key="6">
    <source>
        <dbReference type="Pfam" id="PF00171"/>
    </source>
</evidence>